<dbReference type="Gene3D" id="3.40.50.1000">
    <property type="entry name" value="HAD superfamily/HAD-like"/>
    <property type="match status" value="1"/>
</dbReference>
<evidence type="ECO:0000259" key="3">
    <source>
        <dbReference type="PROSITE" id="PS50969"/>
    </source>
</evidence>
<keyword evidence="1" id="KW-0653">Protein transport</keyword>
<gene>
    <name evidence="4" type="ORF">LTR05_006952</name>
</gene>
<evidence type="ECO:0000313" key="5">
    <source>
        <dbReference type="Proteomes" id="UP001309876"/>
    </source>
</evidence>
<dbReference type="AlphaFoldDB" id="A0AAN7SW48"/>
<keyword evidence="1" id="KW-0496">Mitochondrion</keyword>
<protein>
    <recommendedName>
        <fullName evidence="1">Mitochondrial import inner membrane translocase subunit TIM50</fullName>
    </recommendedName>
</protein>
<dbReference type="InterPro" id="IPR050365">
    <property type="entry name" value="TIM50"/>
</dbReference>
<comment type="subunit">
    <text evidence="1">Component of the TIM23 complex.</text>
</comment>
<feature type="region of interest" description="Disordered" evidence="2">
    <location>
        <begin position="150"/>
        <end position="206"/>
    </location>
</feature>
<dbReference type="Pfam" id="PF03031">
    <property type="entry name" value="NIF"/>
    <property type="match status" value="1"/>
</dbReference>
<comment type="function">
    <text evidence="1">Essential component of the TIM23 complex, a complex that mediates the translocation of transit peptide-containing proteins across the mitochondrial inner membrane.</text>
</comment>
<dbReference type="EMBL" id="JAVRRJ010000007">
    <property type="protein sequence ID" value="KAK5083070.1"/>
    <property type="molecule type" value="Genomic_DNA"/>
</dbReference>
<feature type="region of interest" description="Disordered" evidence="2">
    <location>
        <begin position="220"/>
        <end position="247"/>
    </location>
</feature>
<feature type="compositionally biased region" description="Basic and acidic residues" evidence="2">
    <location>
        <begin position="474"/>
        <end position="494"/>
    </location>
</feature>
<evidence type="ECO:0000313" key="4">
    <source>
        <dbReference type="EMBL" id="KAK5083070.1"/>
    </source>
</evidence>
<feature type="compositionally biased region" description="Low complexity" evidence="2">
    <location>
        <begin position="153"/>
        <end position="162"/>
    </location>
</feature>
<dbReference type="GO" id="GO:0015031">
    <property type="term" value="P:protein transport"/>
    <property type="evidence" value="ECO:0007669"/>
    <property type="project" value="UniProtKB-KW"/>
</dbReference>
<dbReference type="Proteomes" id="UP001309876">
    <property type="component" value="Unassembled WGS sequence"/>
</dbReference>
<keyword evidence="1" id="KW-0813">Transport</keyword>
<proteinExistence type="inferred from homology"/>
<dbReference type="GO" id="GO:0005744">
    <property type="term" value="C:TIM23 mitochondrial import inner membrane translocase complex"/>
    <property type="evidence" value="ECO:0007669"/>
    <property type="project" value="UniProtKB-UniRule"/>
</dbReference>
<feature type="domain" description="FCP1 homology" evidence="3">
    <location>
        <begin position="258"/>
        <end position="426"/>
    </location>
</feature>
<dbReference type="InterPro" id="IPR023214">
    <property type="entry name" value="HAD_sf"/>
</dbReference>
<comment type="subcellular location">
    <subcellularLocation>
        <location evidence="1">Mitochondrion inner membrane</location>
        <topology evidence="1">Single-pass membrane protein</topology>
    </subcellularLocation>
</comment>
<comment type="similarity">
    <text evidence="1">Belongs to the TIM50 family.</text>
</comment>
<name>A0AAN7SW48_9EURO</name>
<dbReference type="PROSITE" id="PS50969">
    <property type="entry name" value="FCP1"/>
    <property type="match status" value="1"/>
</dbReference>
<dbReference type="SMART" id="SM00577">
    <property type="entry name" value="CPDc"/>
    <property type="match status" value="1"/>
</dbReference>
<evidence type="ECO:0000256" key="2">
    <source>
        <dbReference type="SAM" id="MobiDB-lite"/>
    </source>
</evidence>
<accession>A0AAN7SW48</accession>
<reference evidence="4 5" key="1">
    <citation type="submission" date="2023-08" db="EMBL/GenBank/DDBJ databases">
        <title>Black Yeasts Isolated from many extreme environments.</title>
        <authorList>
            <person name="Coleine C."/>
            <person name="Stajich J.E."/>
            <person name="Selbmann L."/>
        </authorList>
    </citation>
    <scope>NUCLEOTIDE SEQUENCE [LARGE SCALE GENOMIC DNA]</scope>
    <source>
        <strain evidence="4 5">CCFEE 5910</strain>
    </source>
</reference>
<sequence length="544" mass="61523">MENNNIYLPATYYIPPPPPQEYHQHVPHHAYQAGAPTWQPLNYQPLPQFQQHPPANPIPWRKGEYNRQNHKTNIDIYALVDSWRSYKDDASNLQTATSTSGALNAHAAPFQPNYSTAGPTNPKFKPYEPLSYRVDKAYRVSNGIAERKMVQDAAPAPAPALSKKQKKKKKLVESAVQPTTEFSNRYPVRSTRGTQPDQPVPSIEAIDDPYLAHIRQSLDSFENRRHASPRKSRTKSPEPPTTDPAYIAKASKEPILVDEPRKLLVVLDLNGTLLYRNRRAVGQKCYMRPGVAPFIDYLFDNHVVMIYTSAKPDSAASMVSQFLHPTYRNKLAALWARDKLDLTTSQYNNKVQVYKKLGKVWNDISIQTTAGPGYRWDQSNTVLIDDSKLKALAQPHNLLQVPEYDATLNPEKGTTKEEQQHMFKSQQDLVQQLQSKLEVLKYQADVSRLIRRWQDGTIAVPSVPGQEVSVEETVDQKDVQEKRADNQHYVKDVQAHLPTPDSLEDQDDSGVGLESNQDTGDQIRSESPIDESVFRELLEGSGKA</sequence>
<dbReference type="InterPro" id="IPR036412">
    <property type="entry name" value="HAD-like_sf"/>
</dbReference>
<dbReference type="PANTHER" id="PTHR12210">
    <property type="entry name" value="DULLARD PROTEIN PHOSPHATASE"/>
    <property type="match status" value="1"/>
</dbReference>
<dbReference type="InterPro" id="IPR004274">
    <property type="entry name" value="FCP1_dom"/>
</dbReference>
<keyword evidence="1" id="KW-0811">Translocation</keyword>
<dbReference type="SUPFAM" id="SSF56784">
    <property type="entry name" value="HAD-like"/>
    <property type="match status" value="1"/>
</dbReference>
<keyword evidence="1" id="KW-0809">Transit peptide</keyword>
<organism evidence="4 5">
    <name type="scientific">Lithohypha guttulata</name>
    <dbReference type="NCBI Taxonomy" id="1690604"/>
    <lineage>
        <taxon>Eukaryota</taxon>
        <taxon>Fungi</taxon>
        <taxon>Dikarya</taxon>
        <taxon>Ascomycota</taxon>
        <taxon>Pezizomycotina</taxon>
        <taxon>Eurotiomycetes</taxon>
        <taxon>Chaetothyriomycetidae</taxon>
        <taxon>Chaetothyriales</taxon>
        <taxon>Trichomeriaceae</taxon>
        <taxon>Lithohypha</taxon>
    </lineage>
</organism>
<evidence type="ECO:0000256" key="1">
    <source>
        <dbReference type="RuleBase" id="RU365079"/>
    </source>
</evidence>
<comment type="caution">
    <text evidence="4">The sequence shown here is derived from an EMBL/GenBank/DDBJ whole genome shotgun (WGS) entry which is preliminary data.</text>
</comment>
<keyword evidence="5" id="KW-1185">Reference proteome</keyword>
<feature type="region of interest" description="Disordered" evidence="2">
    <location>
        <begin position="464"/>
        <end position="544"/>
    </location>
</feature>